<dbReference type="EMBL" id="JAGSOH010000055">
    <property type="protein sequence ID" value="MBR7828399.1"/>
    <property type="molecule type" value="Genomic_DNA"/>
</dbReference>
<evidence type="ECO:0000256" key="1">
    <source>
        <dbReference type="ARBA" id="ARBA00023015"/>
    </source>
</evidence>
<evidence type="ECO:0000313" key="6">
    <source>
        <dbReference type="Proteomes" id="UP000676325"/>
    </source>
</evidence>
<evidence type="ECO:0000313" key="5">
    <source>
        <dbReference type="EMBL" id="MBR7828399.1"/>
    </source>
</evidence>
<name>A0A941EFZ6_9ACTN</name>
<dbReference type="CDD" id="cd01392">
    <property type="entry name" value="HTH_LacI"/>
    <property type="match status" value="1"/>
</dbReference>
<feature type="domain" description="HTH lacI-type" evidence="4">
    <location>
        <begin position="7"/>
        <end position="63"/>
    </location>
</feature>
<evidence type="ECO:0000256" key="2">
    <source>
        <dbReference type="ARBA" id="ARBA00023125"/>
    </source>
</evidence>
<dbReference type="Pfam" id="PF13377">
    <property type="entry name" value="Peripla_BP_3"/>
    <property type="match status" value="1"/>
</dbReference>
<dbReference type="SUPFAM" id="SSF47413">
    <property type="entry name" value="lambda repressor-like DNA-binding domains"/>
    <property type="match status" value="1"/>
</dbReference>
<gene>
    <name evidence="5" type="ORF">KDK95_18960</name>
</gene>
<dbReference type="SUPFAM" id="SSF53822">
    <property type="entry name" value="Periplasmic binding protein-like I"/>
    <property type="match status" value="1"/>
</dbReference>
<evidence type="ECO:0000259" key="4">
    <source>
        <dbReference type="PROSITE" id="PS50932"/>
    </source>
</evidence>
<dbReference type="GO" id="GO:0000976">
    <property type="term" value="F:transcription cis-regulatory region binding"/>
    <property type="evidence" value="ECO:0007669"/>
    <property type="project" value="TreeGrafter"/>
</dbReference>
<accession>A0A941EFZ6</accession>
<dbReference type="PROSITE" id="PS50932">
    <property type="entry name" value="HTH_LACI_2"/>
    <property type="match status" value="1"/>
</dbReference>
<evidence type="ECO:0000256" key="3">
    <source>
        <dbReference type="ARBA" id="ARBA00023163"/>
    </source>
</evidence>
<dbReference type="Gene3D" id="1.10.260.40">
    <property type="entry name" value="lambda repressor-like DNA-binding domains"/>
    <property type="match status" value="1"/>
</dbReference>
<dbReference type="Gene3D" id="3.40.50.2300">
    <property type="match status" value="2"/>
</dbReference>
<dbReference type="PANTHER" id="PTHR30146">
    <property type="entry name" value="LACI-RELATED TRANSCRIPTIONAL REPRESSOR"/>
    <property type="match status" value="1"/>
</dbReference>
<dbReference type="GO" id="GO:0003700">
    <property type="term" value="F:DNA-binding transcription factor activity"/>
    <property type="evidence" value="ECO:0007669"/>
    <property type="project" value="TreeGrafter"/>
</dbReference>
<protein>
    <submittedName>
        <fullName evidence="5">LacI family DNA-binding transcriptional regulator</fullName>
    </submittedName>
</protein>
<organism evidence="5 6">
    <name type="scientific">Actinospica acidithermotolerans</name>
    <dbReference type="NCBI Taxonomy" id="2828514"/>
    <lineage>
        <taxon>Bacteria</taxon>
        <taxon>Bacillati</taxon>
        <taxon>Actinomycetota</taxon>
        <taxon>Actinomycetes</taxon>
        <taxon>Catenulisporales</taxon>
        <taxon>Actinospicaceae</taxon>
        <taxon>Actinospica</taxon>
    </lineage>
</organism>
<comment type="caution">
    <text evidence="5">The sequence shown here is derived from an EMBL/GenBank/DDBJ whole genome shotgun (WGS) entry which is preliminary data.</text>
</comment>
<reference evidence="5" key="1">
    <citation type="submission" date="2021-04" db="EMBL/GenBank/DDBJ databases">
        <title>Genome based classification of Actinospica acidithermotolerans sp. nov., an actinobacterium isolated from an Indonesian hot spring.</title>
        <authorList>
            <person name="Kusuma A.B."/>
            <person name="Putra K.E."/>
            <person name="Nafisah S."/>
            <person name="Loh J."/>
            <person name="Nouioui I."/>
            <person name="Goodfellow M."/>
        </authorList>
    </citation>
    <scope>NUCLEOTIDE SEQUENCE</scope>
    <source>
        <strain evidence="5">MGRD01-02</strain>
    </source>
</reference>
<keyword evidence="3" id="KW-0804">Transcription</keyword>
<dbReference type="InterPro" id="IPR046335">
    <property type="entry name" value="LacI/GalR-like_sensor"/>
</dbReference>
<dbReference type="PANTHER" id="PTHR30146:SF109">
    <property type="entry name" value="HTH-TYPE TRANSCRIPTIONAL REGULATOR GALS"/>
    <property type="match status" value="1"/>
</dbReference>
<dbReference type="AlphaFoldDB" id="A0A941EFZ6"/>
<proteinExistence type="predicted"/>
<keyword evidence="1" id="KW-0805">Transcription regulation</keyword>
<dbReference type="RefSeq" id="WP_212519533.1">
    <property type="nucleotide sequence ID" value="NZ_JAGSOH010000055.1"/>
</dbReference>
<dbReference type="Pfam" id="PF00356">
    <property type="entry name" value="LacI"/>
    <property type="match status" value="1"/>
</dbReference>
<dbReference type="InterPro" id="IPR000843">
    <property type="entry name" value="HTH_LacI"/>
</dbReference>
<dbReference type="InterPro" id="IPR028082">
    <property type="entry name" value="Peripla_BP_I"/>
</dbReference>
<dbReference type="SMART" id="SM00354">
    <property type="entry name" value="HTH_LACI"/>
    <property type="match status" value="1"/>
</dbReference>
<dbReference type="Proteomes" id="UP000676325">
    <property type="component" value="Unassembled WGS sequence"/>
</dbReference>
<sequence>MAASRRVTLNDVAAASGVSRATAGFVLANDPNQSISAATSERVHAAAARLGYVPNGVARALREGSSRVVVLEIDPQYDGSYSRGFIRGLDAELTAHGHALFVRHGPYTDRATDQVLHAIAPRAILRFGESYQAGKDLEDFGGGWRDGLAAHAALQIGYLVEHGHERIALALPDTHSALTEARVRLTAQSAQALGVPRPACFDVPRPGAESVAAVEAFRAGHPDVTAIAAFSDVIALRVMSALRDLGLSVPADVAVIGFDDDEAGALATPALTTLHREADVHGRRAARNVLGLDAHDLAPQPGRIVARESA</sequence>
<dbReference type="InterPro" id="IPR010982">
    <property type="entry name" value="Lambda_DNA-bd_dom_sf"/>
</dbReference>
<keyword evidence="2 5" id="KW-0238">DNA-binding</keyword>
<keyword evidence="6" id="KW-1185">Reference proteome</keyword>